<dbReference type="InterPro" id="IPR040213">
    <property type="entry name" value="GIR2-like"/>
</dbReference>
<name>A0ABP0ZWY4_9ASCO</name>
<dbReference type="InterPro" id="IPR016135">
    <property type="entry name" value="UBQ-conjugating_enzyme/RWD"/>
</dbReference>
<dbReference type="RefSeq" id="XP_066832924.1">
    <property type="nucleotide sequence ID" value="XM_066976378.1"/>
</dbReference>
<dbReference type="InterPro" id="IPR006575">
    <property type="entry name" value="RWD_dom"/>
</dbReference>
<dbReference type="EMBL" id="OZ022412">
    <property type="protein sequence ID" value="CAK9442243.1"/>
    <property type="molecule type" value="Genomic_DNA"/>
</dbReference>
<evidence type="ECO:0000259" key="2">
    <source>
        <dbReference type="PROSITE" id="PS50908"/>
    </source>
</evidence>
<feature type="region of interest" description="Disordered" evidence="1">
    <location>
        <begin position="227"/>
        <end position="259"/>
    </location>
</feature>
<organism evidence="3 4">
    <name type="scientific">Lodderomyces beijingensis</name>
    <dbReference type="NCBI Taxonomy" id="1775926"/>
    <lineage>
        <taxon>Eukaryota</taxon>
        <taxon>Fungi</taxon>
        <taxon>Dikarya</taxon>
        <taxon>Ascomycota</taxon>
        <taxon>Saccharomycotina</taxon>
        <taxon>Pichiomycetes</taxon>
        <taxon>Debaryomycetaceae</taxon>
        <taxon>Candida/Lodderomyces clade</taxon>
        <taxon>Lodderomyces</taxon>
    </lineage>
</organism>
<feature type="domain" description="RWD" evidence="2">
    <location>
        <begin position="9"/>
        <end position="155"/>
    </location>
</feature>
<dbReference type="SMART" id="SM00591">
    <property type="entry name" value="RWD"/>
    <property type="match status" value="1"/>
</dbReference>
<dbReference type="PANTHER" id="PTHR12292">
    <property type="entry name" value="RWD DOMAIN-CONTAINING PROTEIN"/>
    <property type="match status" value="1"/>
</dbReference>
<dbReference type="Gene3D" id="3.10.110.10">
    <property type="entry name" value="Ubiquitin Conjugating Enzyme"/>
    <property type="match status" value="1"/>
</dbReference>
<gene>
    <name evidence="3" type="ORF">LODBEIA_P59860</name>
</gene>
<feature type="compositionally biased region" description="Acidic residues" evidence="1">
    <location>
        <begin position="235"/>
        <end position="245"/>
    </location>
</feature>
<evidence type="ECO:0000313" key="4">
    <source>
        <dbReference type="Proteomes" id="UP001497383"/>
    </source>
</evidence>
<feature type="region of interest" description="Disordered" evidence="1">
    <location>
        <begin position="65"/>
        <end position="103"/>
    </location>
</feature>
<sequence length="259" mass="29757">MDPAEEQAQEIEILQSIYPDELEILNDSQTHFQISLNLDLPSEKPHWLLLTVQYPPTYPEVVPNLHIEETEPRAGGDGDEYDNGEDYDNDNDEEDDEDEDSKNTKLALHMAETIEFEREDFKKLLAKLNEEAELSIGMPSIFTLVSVLKDEAETLFQQKLDAANKAFERKRSEREKLEQLKFQGTKVTKESWSAWRSKFRLEMEFEKKDEQKKLEMHAGRLTGKEIFEKGLAGKEEEEDGESDLSEESKLAAGVSKVAV</sequence>
<proteinExistence type="predicted"/>
<protein>
    <recommendedName>
        <fullName evidence="2">RWD domain-containing protein</fullName>
    </recommendedName>
</protein>
<keyword evidence="4" id="KW-1185">Reference proteome</keyword>
<evidence type="ECO:0000313" key="3">
    <source>
        <dbReference type="EMBL" id="CAK9442243.1"/>
    </source>
</evidence>
<dbReference type="PROSITE" id="PS50908">
    <property type="entry name" value="RWD"/>
    <property type="match status" value="1"/>
</dbReference>
<reference evidence="3 4" key="1">
    <citation type="submission" date="2024-03" db="EMBL/GenBank/DDBJ databases">
        <authorList>
            <person name="Brejova B."/>
        </authorList>
    </citation>
    <scope>NUCLEOTIDE SEQUENCE [LARGE SCALE GENOMIC DNA]</scope>
    <source>
        <strain evidence="3 4">CBS 14171</strain>
    </source>
</reference>
<dbReference type="GeneID" id="92211182"/>
<feature type="compositionally biased region" description="Basic and acidic residues" evidence="1">
    <location>
        <begin position="66"/>
        <end position="76"/>
    </location>
</feature>
<dbReference type="Proteomes" id="UP001497383">
    <property type="component" value="Chromosome 8"/>
</dbReference>
<dbReference type="SUPFAM" id="SSF54495">
    <property type="entry name" value="UBC-like"/>
    <property type="match status" value="1"/>
</dbReference>
<accession>A0ABP0ZWY4</accession>
<dbReference type="Pfam" id="PF05773">
    <property type="entry name" value="RWD"/>
    <property type="match status" value="1"/>
</dbReference>
<evidence type="ECO:0000256" key="1">
    <source>
        <dbReference type="SAM" id="MobiDB-lite"/>
    </source>
</evidence>
<feature type="compositionally biased region" description="Acidic residues" evidence="1">
    <location>
        <begin position="77"/>
        <end position="100"/>
    </location>
</feature>